<proteinExistence type="predicted"/>
<protein>
    <submittedName>
        <fullName evidence="2">Uncharacterized protein</fullName>
    </submittedName>
</protein>
<evidence type="ECO:0000313" key="3">
    <source>
        <dbReference type="Proteomes" id="UP000019102"/>
    </source>
</evidence>
<dbReference type="OrthoDB" id="2973278at2"/>
<keyword evidence="1" id="KW-1133">Transmembrane helix</keyword>
<dbReference type="AlphaFoldDB" id="W4VP22"/>
<keyword evidence="1" id="KW-0472">Membrane</keyword>
<feature type="transmembrane region" description="Helical" evidence="1">
    <location>
        <begin position="7"/>
        <end position="23"/>
    </location>
</feature>
<organism evidence="2 3">
    <name type="scientific">Gracilibacillus boraciitolerans JCM 21714</name>
    <dbReference type="NCBI Taxonomy" id="1298598"/>
    <lineage>
        <taxon>Bacteria</taxon>
        <taxon>Bacillati</taxon>
        <taxon>Bacillota</taxon>
        <taxon>Bacilli</taxon>
        <taxon>Bacillales</taxon>
        <taxon>Bacillaceae</taxon>
        <taxon>Gracilibacillus</taxon>
    </lineage>
</organism>
<name>W4VP22_9BACI</name>
<evidence type="ECO:0000256" key="1">
    <source>
        <dbReference type="SAM" id="Phobius"/>
    </source>
</evidence>
<dbReference type="EMBL" id="BAVS01000035">
    <property type="protein sequence ID" value="GAE94947.1"/>
    <property type="molecule type" value="Genomic_DNA"/>
</dbReference>
<dbReference type="eggNOG" id="ENOG503075G">
    <property type="taxonomic scope" value="Bacteria"/>
</dbReference>
<sequence>MRNVSRILFVISMAIFSFFFYITDISANEHEVTVKPTIKEDIIQVQSANYIKEGNATIRRVHSQTVGSSCNTSSYSSVQQISCTIYLQVQNKTTGQWTNTGKSKRFVNYYSSYVSGSVNFYIQTGYDYRIRSIHTTTQSGTIDQLIAVTGGN</sequence>
<dbReference type="Proteomes" id="UP000019102">
    <property type="component" value="Unassembled WGS sequence"/>
</dbReference>
<accession>W4VP22</accession>
<gene>
    <name evidence="2" type="ORF">JCM21714_4148</name>
</gene>
<comment type="caution">
    <text evidence="2">The sequence shown here is derived from an EMBL/GenBank/DDBJ whole genome shotgun (WGS) entry which is preliminary data.</text>
</comment>
<evidence type="ECO:0000313" key="2">
    <source>
        <dbReference type="EMBL" id="GAE94947.1"/>
    </source>
</evidence>
<reference evidence="2 3" key="1">
    <citation type="journal article" date="2014" name="Genome Announc.">
        <title>Draft Genome Sequence of the Boron-Tolerant and Moderately Halotolerant Bacterium Gracilibacillus boraciitolerans JCM 21714T.</title>
        <authorList>
            <person name="Ahmed I."/>
            <person name="Oshima K."/>
            <person name="Suda W."/>
            <person name="Kitamura K."/>
            <person name="Iida T."/>
            <person name="Ohmori Y."/>
            <person name="Fujiwara T."/>
            <person name="Hattori M."/>
            <person name="Ohkuma M."/>
        </authorList>
    </citation>
    <scope>NUCLEOTIDE SEQUENCE [LARGE SCALE GENOMIC DNA]</scope>
    <source>
        <strain evidence="2 3">JCM 21714</strain>
    </source>
</reference>
<keyword evidence="1" id="KW-0812">Transmembrane</keyword>
<dbReference type="RefSeq" id="WP_035725632.1">
    <property type="nucleotide sequence ID" value="NZ_BAVS01000035.1"/>
</dbReference>
<keyword evidence="3" id="KW-1185">Reference proteome</keyword>